<gene>
    <name evidence="1" type="ORF">GCM10009765_27380</name>
</gene>
<name>A0ABP4SVT6_9ACTN</name>
<comment type="caution">
    <text evidence="1">The sequence shown here is derived from an EMBL/GenBank/DDBJ whole genome shotgun (WGS) entry which is preliminary data.</text>
</comment>
<dbReference type="InterPro" id="IPR045436">
    <property type="entry name" value="DUF6507"/>
</dbReference>
<dbReference type="Proteomes" id="UP001500618">
    <property type="component" value="Unassembled WGS sequence"/>
</dbReference>
<proteinExistence type="predicted"/>
<evidence type="ECO:0000313" key="2">
    <source>
        <dbReference type="Proteomes" id="UP001500618"/>
    </source>
</evidence>
<dbReference type="EMBL" id="BAAANY010000009">
    <property type="protein sequence ID" value="GAA1676551.1"/>
    <property type="molecule type" value="Genomic_DNA"/>
</dbReference>
<evidence type="ECO:0000313" key="1">
    <source>
        <dbReference type="EMBL" id="GAA1676551.1"/>
    </source>
</evidence>
<organism evidence="1 2">
    <name type="scientific">Fodinicola feengrottensis</name>
    <dbReference type="NCBI Taxonomy" id="435914"/>
    <lineage>
        <taxon>Bacteria</taxon>
        <taxon>Bacillati</taxon>
        <taxon>Actinomycetota</taxon>
        <taxon>Actinomycetes</taxon>
        <taxon>Mycobacteriales</taxon>
        <taxon>Fodinicola</taxon>
    </lineage>
</organism>
<sequence length="111" mass="11672">MGAWDLHVPAIQGVLTKTQGVAKGFEAEMTSLQTSMQNGTQATQSQIIATAMSTFADKIKPDLEFVVKRTGDAMTGAVNAVNAYVKGDLEMAANAQKAASSATVPPAWEKK</sequence>
<reference evidence="2" key="1">
    <citation type="journal article" date="2019" name="Int. J. Syst. Evol. Microbiol.">
        <title>The Global Catalogue of Microorganisms (GCM) 10K type strain sequencing project: providing services to taxonomists for standard genome sequencing and annotation.</title>
        <authorList>
            <consortium name="The Broad Institute Genomics Platform"/>
            <consortium name="The Broad Institute Genome Sequencing Center for Infectious Disease"/>
            <person name="Wu L."/>
            <person name="Ma J."/>
        </authorList>
    </citation>
    <scope>NUCLEOTIDE SEQUENCE [LARGE SCALE GENOMIC DNA]</scope>
    <source>
        <strain evidence="2">JCM 14718</strain>
    </source>
</reference>
<keyword evidence="2" id="KW-1185">Reference proteome</keyword>
<dbReference type="Pfam" id="PF20117">
    <property type="entry name" value="DUF6507"/>
    <property type="match status" value="1"/>
</dbReference>
<protein>
    <submittedName>
        <fullName evidence="1">Uncharacterized protein</fullName>
    </submittedName>
</protein>
<dbReference type="RefSeq" id="WP_344310375.1">
    <property type="nucleotide sequence ID" value="NZ_BAAANY010000009.1"/>
</dbReference>
<accession>A0ABP4SVT6</accession>